<dbReference type="OrthoDB" id="2408522at2759"/>
<keyword evidence="2" id="KW-1185">Reference proteome</keyword>
<accession>A0A9N9IGZ1</accession>
<dbReference type="AlphaFoldDB" id="A0A9N9IGZ1"/>
<dbReference type="Proteomes" id="UP000789396">
    <property type="component" value="Unassembled WGS sequence"/>
</dbReference>
<protein>
    <submittedName>
        <fullName evidence="1">19155_t:CDS:1</fullName>
    </submittedName>
</protein>
<organism evidence="1 2">
    <name type="scientific">Racocetra fulgida</name>
    <dbReference type="NCBI Taxonomy" id="60492"/>
    <lineage>
        <taxon>Eukaryota</taxon>
        <taxon>Fungi</taxon>
        <taxon>Fungi incertae sedis</taxon>
        <taxon>Mucoromycota</taxon>
        <taxon>Glomeromycotina</taxon>
        <taxon>Glomeromycetes</taxon>
        <taxon>Diversisporales</taxon>
        <taxon>Gigasporaceae</taxon>
        <taxon>Racocetra</taxon>
    </lineage>
</organism>
<proteinExistence type="predicted"/>
<evidence type="ECO:0000313" key="1">
    <source>
        <dbReference type="EMBL" id="CAG8735256.1"/>
    </source>
</evidence>
<dbReference type="EMBL" id="CAJVPZ010029851">
    <property type="protein sequence ID" value="CAG8735256.1"/>
    <property type="molecule type" value="Genomic_DNA"/>
</dbReference>
<sequence>EWKQHNINMKEDLLEGIIENETNVEGADNNVDDCDDQNMTLQQRSDGLAHIKINDNLYEEDNRSMLQQTIFDNQQARQLTRDDSDRKQINDDDTKMFSEPISQQEIQGVQGQEINETINSYDFIPNKKRRHQALQDILNNPRYQHNIYRQIANKHLVDYRLKMENQMHAKYNIHERIYKVGDLVKIQIAKIDRGPGDPGEVLPLGPKEFPELNNPSTDTTISIIEAARLQSNSLA</sequence>
<feature type="non-terminal residue" evidence="1">
    <location>
        <position position="1"/>
    </location>
</feature>
<comment type="caution">
    <text evidence="1">The sequence shown here is derived from an EMBL/GenBank/DDBJ whole genome shotgun (WGS) entry which is preliminary data.</text>
</comment>
<name>A0A9N9IGZ1_9GLOM</name>
<gene>
    <name evidence="1" type="ORF">RFULGI_LOCUS12445</name>
</gene>
<reference evidence="1" key="1">
    <citation type="submission" date="2021-06" db="EMBL/GenBank/DDBJ databases">
        <authorList>
            <person name="Kallberg Y."/>
            <person name="Tangrot J."/>
            <person name="Rosling A."/>
        </authorList>
    </citation>
    <scope>NUCLEOTIDE SEQUENCE</scope>
    <source>
        <strain evidence="1">IN212</strain>
    </source>
</reference>
<feature type="non-terminal residue" evidence="1">
    <location>
        <position position="235"/>
    </location>
</feature>
<evidence type="ECO:0000313" key="2">
    <source>
        <dbReference type="Proteomes" id="UP000789396"/>
    </source>
</evidence>